<dbReference type="AlphaFoldDB" id="A0A814C905"/>
<evidence type="ECO:0000256" key="1">
    <source>
        <dbReference type="ARBA" id="ARBA00022737"/>
    </source>
</evidence>
<dbReference type="SUPFAM" id="SSF48452">
    <property type="entry name" value="TPR-like"/>
    <property type="match status" value="1"/>
</dbReference>
<feature type="region of interest" description="Disordered" evidence="2">
    <location>
        <begin position="521"/>
        <end position="547"/>
    </location>
</feature>
<evidence type="ECO:0000313" key="4">
    <source>
        <dbReference type="EMBL" id="CAF3714062.1"/>
    </source>
</evidence>
<dbReference type="OrthoDB" id="10020847at2759"/>
<dbReference type="EMBL" id="CAJNOQ010002072">
    <property type="protein sequence ID" value="CAF0937031.1"/>
    <property type="molecule type" value="Genomic_DNA"/>
</dbReference>
<feature type="compositionally biased region" description="Basic residues" evidence="2">
    <location>
        <begin position="264"/>
        <end position="276"/>
    </location>
</feature>
<evidence type="ECO:0000256" key="2">
    <source>
        <dbReference type="SAM" id="MobiDB-lite"/>
    </source>
</evidence>
<evidence type="ECO:0000313" key="5">
    <source>
        <dbReference type="Proteomes" id="UP000663829"/>
    </source>
</evidence>
<accession>A0A814C905</accession>
<reference evidence="3" key="1">
    <citation type="submission" date="2021-02" db="EMBL/GenBank/DDBJ databases">
        <authorList>
            <person name="Nowell W R."/>
        </authorList>
    </citation>
    <scope>NUCLEOTIDE SEQUENCE</scope>
</reference>
<dbReference type="PANTHER" id="PTHR45188">
    <property type="entry name" value="DNAJ PROTEIN P58IPK HOMOLOG"/>
    <property type="match status" value="1"/>
</dbReference>
<gene>
    <name evidence="3" type="ORF">GPM918_LOCUS10498</name>
    <name evidence="4" type="ORF">SRO942_LOCUS10499</name>
</gene>
<sequence length="1201" mass="138119">MKENNTLSTLPLESTERHQTEKAIIDALLKISEIVQKTEIHRRKTKRQQRSLDKPSLNQLKAIRRRSATITSKILAKQRSQRIVRQQSDDIRNNDNLEELSLINDDFYRKTSSIMNNNSQIYRKQQTSQMPLKILRNKQQYSTLSSNYTFHDSKATNDLAIGNKKWTNSLSTSPSNCNRAIVKNIATFNNRNGIDRQFVSIWPKGEYVDLILLDYKILSVTFSLISVFLFCLKDVINRSRSSYECDLHQHRHHYSDRNSDKNHSHQRTSKSHKKSVSHMIPKSFEQKRRYDDDSIESITQRNKKHTNSSSSNGKYPDHFSSHCNSSDNKKKYRDDNYSKNSIDNNKYRGHRDRKYHSSKYDNGDKQHSSISQPGKDKNIQKNLTERKLISDSQMSTDQQMAIVDNFQATSYLDSTTVEQSVINSQQQPLIAATTTATTTITADTANTYQPTSPIQELEYQQQQQQLLSSLPNAETTTQIIQSTSNSTTACCTHPSSLSLTNIDVFINQQLQSALEKIHTQQQHRSQSLPTKTATFPTISNVPPTQTNYMRHRQPRISSLACSRLVQLTKSDTTKMLNGVAKQLFPSEQHEKQRQQAMTAAKNGDFELSYRLYTKLYHDTQDIELKSDVLSSRATTLLLEQKCYEAIEDCTHAIAFNQWNKLAYVIRAACWMIISQYEKAVEDYSKLFHFFDQSQQVLDLLNLAYEQLNVLREQNKKMTNTTADAGDNLEEKILSVTEEYKDDEPIVEEVSIKTEPIKSTKLPTKSSFKHITNISKVVTPQTGDMQTTNLGITTPTASFIQPAVYLCYPYTAYPTWYSEGVEKVESEQLSSYIVAGGSLTTVEHHRIPPSIRSDVQIVENKTKSVQSIENISCQTSLTSDQYQQQQQDFNTKKRVTHDDEKENNEYSDINIKRRSQAKVQQLEQTSNSSIERQQEVPSIHNNNAVYDCMYQSNLTSEPDVTLKLTMNQNQSNLWPEYPLIQQQLGRPCSDGNDVVRHNFSPVYQSNSSYENRVPALISELEIPNCIRKEKTTATNDNNYVSSTTFYQSMECHTNSNNFCHLQQNTKPFMAQFSHCHQVKPMNYSSDSTIYNSPKDGFISEQQYQQKHNTFPAALKQTIQMETRQPSLSVYPQEKNQSNLIWIKNQNMRTETPTNSERMHQNINGNNFRQINENINSNVTFNQQVLEQQRTQSTGVISNRPLA</sequence>
<dbReference type="Gene3D" id="1.25.40.10">
    <property type="entry name" value="Tetratricopeptide repeat domain"/>
    <property type="match status" value="1"/>
</dbReference>
<protein>
    <submittedName>
        <fullName evidence="3">Uncharacterized protein</fullName>
    </submittedName>
</protein>
<name>A0A814C905_9BILA</name>
<dbReference type="InterPro" id="IPR011990">
    <property type="entry name" value="TPR-like_helical_dom_sf"/>
</dbReference>
<dbReference type="PANTHER" id="PTHR45188:SF2">
    <property type="entry name" value="DNAJ HOMOLOG SUBFAMILY C MEMBER 7"/>
    <property type="match status" value="1"/>
</dbReference>
<proteinExistence type="predicted"/>
<feature type="compositionally biased region" description="Basic residues" evidence="2">
    <location>
        <begin position="347"/>
        <end position="357"/>
    </location>
</feature>
<comment type="caution">
    <text evidence="3">The sequence shown here is derived from an EMBL/GenBank/DDBJ whole genome shotgun (WGS) entry which is preliminary data.</text>
</comment>
<feature type="compositionally biased region" description="Basic and acidic residues" evidence="2">
    <location>
        <begin position="358"/>
        <end position="367"/>
    </location>
</feature>
<organism evidence="3 5">
    <name type="scientific">Didymodactylos carnosus</name>
    <dbReference type="NCBI Taxonomy" id="1234261"/>
    <lineage>
        <taxon>Eukaryota</taxon>
        <taxon>Metazoa</taxon>
        <taxon>Spiralia</taxon>
        <taxon>Gnathifera</taxon>
        <taxon>Rotifera</taxon>
        <taxon>Eurotatoria</taxon>
        <taxon>Bdelloidea</taxon>
        <taxon>Philodinida</taxon>
        <taxon>Philodinidae</taxon>
        <taxon>Didymodactylos</taxon>
    </lineage>
</organism>
<dbReference type="Proteomes" id="UP000681722">
    <property type="component" value="Unassembled WGS sequence"/>
</dbReference>
<dbReference type="EMBL" id="CAJOBC010002072">
    <property type="protein sequence ID" value="CAF3714062.1"/>
    <property type="molecule type" value="Genomic_DNA"/>
</dbReference>
<feature type="region of interest" description="Disordered" evidence="2">
    <location>
        <begin position="252"/>
        <end position="379"/>
    </location>
</feature>
<keyword evidence="1" id="KW-0677">Repeat</keyword>
<dbReference type="Proteomes" id="UP000663829">
    <property type="component" value="Unassembled WGS sequence"/>
</dbReference>
<keyword evidence="5" id="KW-1185">Reference proteome</keyword>
<feature type="compositionally biased region" description="Basic and acidic residues" evidence="2">
    <location>
        <begin position="327"/>
        <end position="337"/>
    </location>
</feature>
<feature type="region of interest" description="Disordered" evidence="2">
    <location>
        <begin position="876"/>
        <end position="903"/>
    </location>
</feature>
<evidence type="ECO:0000313" key="3">
    <source>
        <dbReference type="EMBL" id="CAF0937031.1"/>
    </source>
</evidence>